<dbReference type="PANTHER" id="PTHR11814">
    <property type="entry name" value="SULFATE TRANSPORTER"/>
    <property type="match status" value="1"/>
</dbReference>
<protein>
    <submittedName>
        <fullName evidence="7">Sulfate transporter</fullName>
    </submittedName>
</protein>
<reference evidence="7" key="1">
    <citation type="journal article" date="2012" name="PLoS ONE">
        <title>Gene sets for utilization of primary and secondary nutrition supplies in the distal gut of endangered iberian lynx.</title>
        <authorList>
            <person name="Alcaide M."/>
            <person name="Messina E."/>
            <person name="Richter M."/>
            <person name="Bargiela R."/>
            <person name="Peplies J."/>
            <person name="Huws S.A."/>
            <person name="Newbold C.J."/>
            <person name="Golyshin P.N."/>
            <person name="Simon M.A."/>
            <person name="Lopez G."/>
            <person name="Yakimov M.M."/>
            <person name="Ferrer M."/>
        </authorList>
    </citation>
    <scope>NUCLEOTIDE SEQUENCE</scope>
</reference>
<dbReference type="GO" id="GO:0055085">
    <property type="term" value="P:transmembrane transport"/>
    <property type="evidence" value="ECO:0007669"/>
    <property type="project" value="InterPro"/>
</dbReference>
<accession>J9FM97</accession>
<feature type="domain" description="SLC26A/SulP transporter" evidence="6">
    <location>
        <begin position="1"/>
        <end position="90"/>
    </location>
</feature>
<feature type="transmembrane region" description="Helical" evidence="5">
    <location>
        <begin position="6"/>
        <end position="29"/>
    </location>
</feature>
<sequence>MGLTKMGTISVLSFPHSVGFTSGIAVTIFSTQMKDFFGFSMDVPAGFIPQWICYFSNIASIDWIEAAMSIGCLLIIIVWGRYVKKIPGSLIALIA</sequence>
<keyword evidence="4 5" id="KW-0472">Membrane</keyword>
<dbReference type="Pfam" id="PF00916">
    <property type="entry name" value="Sulfate_transp"/>
    <property type="match status" value="1"/>
</dbReference>
<name>J9FM97_9ZZZZ</name>
<keyword evidence="3 5" id="KW-1133">Transmembrane helix</keyword>
<dbReference type="AlphaFoldDB" id="J9FM97"/>
<gene>
    <name evidence="7" type="ORF">EVA_21156</name>
</gene>
<evidence type="ECO:0000256" key="1">
    <source>
        <dbReference type="ARBA" id="ARBA00004141"/>
    </source>
</evidence>
<dbReference type="InterPro" id="IPR011547">
    <property type="entry name" value="SLC26A/SulP_dom"/>
</dbReference>
<feature type="transmembrane region" description="Helical" evidence="5">
    <location>
        <begin position="63"/>
        <end position="83"/>
    </location>
</feature>
<organism evidence="7">
    <name type="scientific">gut metagenome</name>
    <dbReference type="NCBI Taxonomy" id="749906"/>
    <lineage>
        <taxon>unclassified sequences</taxon>
        <taxon>metagenomes</taxon>
        <taxon>organismal metagenomes</taxon>
    </lineage>
</organism>
<evidence type="ECO:0000259" key="6">
    <source>
        <dbReference type="Pfam" id="PF00916"/>
    </source>
</evidence>
<evidence type="ECO:0000256" key="2">
    <source>
        <dbReference type="ARBA" id="ARBA00022692"/>
    </source>
</evidence>
<evidence type="ECO:0000256" key="3">
    <source>
        <dbReference type="ARBA" id="ARBA00022989"/>
    </source>
</evidence>
<dbReference type="InterPro" id="IPR001902">
    <property type="entry name" value="SLC26A/SulP_fam"/>
</dbReference>
<evidence type="ECO:0000256" key="5">
    <source>
        <dbReference type="SAM" id="Phobius"/>
    </source>
</evidence>
<comment type="caution">
    <text evidence="7">The sequence shown here is derived from an EMBL/GenBank/DDBJ whole genome shotgun (WGS) entry which is preliminary data.</text>
</comment>
<comment type="subcellular location">
    <subcellularLocation>
        <location evidence="1">Membrane</location>
        <topology evidence="1">Multi-pass membrane protein</topology>
    </subcellularLocation>
</comment>
<feature type="non-terminal residue" evidence="7">
    <location>
        <position position="95"/>
    </location>
</feature>
<dbReference type="GO" id="GO:0016020">
    <property type="term" value="C:membrane"/>
    <property type="evidence" value="ECO:0007669"/>
    <property type="project" value="UniProtKB-SubCell"/>
</dbReference>
<evidence type="ECO:0000256" key="4">
    <source>
        <dbReference type="ARBA" id="ARBA00023136"/>
    </source>
</evidence>
<evidence type="ECO:0000313" key="7">
    <source>
        <dbReference type="EMBL" id="EJW90737.1"/>
    </source>
</evidence>
<dbReference type="EMBL" id="AMCI01008647">
    <property type="protein sequence ID" value="EJW90737.1"/>
    <property type="molecule type" value="Genomic_DNA"/>
</dbReference>
<proteinExistence type="predicted"/>
<keyword evidence="2 5" id="KW-0812">Transmembrane</keyword>